<dbReference type="Gene3D" id="3.40.50.1820">
    <property type="entry name" value="alpha/beta hydrolase"/>
    <property type="match status" value="1"/>
</dbReference>
<name>A0A9P4HLZ1_9PLEO</name>
<dbReference type="AlphaFoldDB" id="A0A9P4HLZ1"/>
<dbReference type="EMBL" id="ML978154">
    <property type="protein sequence ID" value="KAF2036733.1"/>
    <property type="molecule type" value="Genomic_DNA"/>
</dbReference>
<evidence type="ECO:0008006" key="3">
    <source>
        <dbReference type="Google" id="ProtNLM"/>
    </source>
</evidence>
<organism evidence="1 2">
    <name type="scientific">Setomelanomma holmii</name>
    <dbReference type="NCBI Taxonomy" id="210430"/>
    <lineage>
        <taxon>Eukaryota</taxon>
        <taxon>Fungi</taxon>
        <taxon>Dikarya</taxon>
        <taxon>Ascomycota</taxon>
        <taxon>Pezizomycotina</taxon>
        <taxon>Dothideomycetes</taxon>
        <taxon>Pleosporomycetidae</taxon>
        <taxon>Pleosporales</taxon>
        <taxon>Pleosporineae</taxon>
        <taxon>Phaeosphaeriaceae</taxon>
        <taxon>Setomelanomma</taxon>
    </lineage>
</organism>
<comment type="caution">
    <text evidence="1">The sequence shown here is derived from an EMBL/GenBank/DDBJ whole genome shotgun (WGS) entry which is preliminary data.</text>
</comment>
<proteinExistence type="predicted"/>
<protein>
    <recommendedName>
        <fullName evidence="3">Alpha/beta hydrolase</fullName>
    </recommendedName>
</protein>
<keyword evidence="2" id="KW-1185">Reference proteome</keyword>
<dbReference type="OrthoDB" id="2498029at2759"/>
<dbReference type="Proteomes" id="UP000799777">
    <property type="component" value="Unassembled WGS sequence"/>
</dbReference>
<reference evidence="1" key="1">
    <citation type="journal article" date="2020" name="Stud. Mycol.">
        <title>101 Dothideomycetes genomes: a test case for predicting lifestyles and emergence of pathogens.</title>
        <authorList>
            <person name="Haridas S."/>
            <person name="Albert R."/>
            <person name="Binder M."/>
            <person name="Bloem J."/>
            <person name="Labutti K."/>
            <person name="Salamov A."/>
            <person name="Andreopoulos B."/>
            <person name="Baker S."/>
            <person name="Barry K."/>
            <person name="Bills G."/>
            <person name="Bluhm B."/>
            <person name="Cannon C."/>
            <person name="Castanera R."/>
            <person name="Culley D."/>
            <person name="Daum C."/>
            <person name="Ezra D."/>
            <person name="Gonzalez J."/>
            <person name="Henrissat B."/>
            <person name="Kuo A."/>
            <person name="Liang C."/>
            <person name="Lipzen A."/>
            <person name="Lutzoni F."/>
            <person name="Magnuson J."/>
            <person name="Mondo S."/>
            <person name="Nolan M."/>
            <person name="Ohm R."/>
            <person name="Pangilinan J."/>
            <person name="Park H.-J."/>
            <person name="Ramirez L."/>
            <person name="Alfaro M."/>
            <person name="Sun H."/>
            <person name="Tritt A."/>
            <person name="Yoshinaga Y."/>
            <person name="Zwiers L.-H."/>
            <person name="Turgeon B."/>
            <person name="Goodwin S."/>
            <person name="Spatafora J."/>
            <person name="Crous P."/>
            <person name="Grigoriev I."/>
        </authorList>
    </citation>
    <scope>NUCLEOTIDE SEQUENCE</scope>
    <source>
        <strain evidence="1">CBS 110217</strain>
    </source>
</reference>
<sequence length="56" mass="6329">MSSPETLEFRTFDGLKLSAHLYRAGNQQPCITMSQGFSGLKERFVPDYAQRFNEAG</sequence>
<gene>
    <name evidence="1" type="ORF">EK21DRAFT_106051</name>
</gene>
<accession>A0A9P4HLZ1</accession>
<dbReference type="SUPFAM" id="SSF53474">
    <property type="entry name" value="alpha/beta-Hydrolases"/>
    <property type="match status" value="1"/>
</dbReference>
<evidence type="ECO:0000313" key="2">
    <source>
        <dbReference type="Proteomes" id="UP000799777"/>
    </source>
</evidence>
<dbReference type="InterPro" id="IPR029058">
    <property type="entry name" value="AB_hydrolase_fold"/>
</dbReference>
<evidence type="ECO:0000313" key="1">
    <source>
        <dbReference type="EMBL" id="KAF2036733.1"/>
    </source>
</evidence>